<dbReference type="EMBL" id="CAJPEX010003330">
    <property type="protein sequence ID" value="CAG0922120.1"/>
    <property type="molecule type" value="Genomic_DNA"/>
</dbReference>
<evidence type="ECO:0000256" key="1">
    <source>
        <dbReference type="SAM" id="Phobius"/>
    </source>
</evidence>
<evidence type="ECO:0000256" key="2">
    <source>
        <dbReference type="SAM" id="SignalP"/>
    </source>
</evidence>
<gene>
    <name evidence="3" type="ORF">NMOB1V02_LOCUS9601</name>
</gene>
<protein>
    <recommendedName>
        <fullName evidence="5">PGF-CTERM sorting domain-containing protein</fullName>
    </recommendedName>
</protein>
<keyword evidence="1" id="KW-0472">Membrane</keyword>
<dbReference type="Proteomes" id="UP000678499">
    <property type="component" value="Unassembled WGS sequence"/>
</dbReference>
<reference evidence="3" key="1">
    <citation type="submission" date="2020-11" db="EMBL/GenBank/DDBJ databases">
        <authorList>
            <person name="Tran Van P."/>
        </authorList>
    </citation>
    <scope>NUCLEOTIDE SEQUENCE</scope>
</reference>
<organism evidence="3">
    <name type="scientific">Notodromas monacha</name>
    <dbReference type="NCBI Taxonomy" id="399045"/>
    <lineage>
        <taxon>Eukaryota</taxon>
        <taxon>Metazoa</taxon>
        <taxon>Ecdysozoa</taxon>
        <taxon>Arthropoda</taxon>
        <taxon>Crustacea</taxon>
        <taxon>Oligostraca</taxon>
        <taxon>Ostracoda</taxon>
        <taxon>Podocopa</taxon>
        <taxon>Podocopida</taxon>
        <taxon>Cypridocopina</taxon>
        <taxon>Cypridoidea</taxon>
        <taxon>Cyprididae</taxon>
        <taxon>Notodromas</taxon>
    </lineage>
</organism>
<feature type="chain" id="PRO_5036210272" description="PGF-CTERM sorting domain-containing protein" evidence="2">
    <location>
        <begin position="22"/>
        <end position="77"/>
    </location>
</feature>
<feature type="signal peptide" evidence="2">
    <location>
        <begin position="1"/>
        <end position="21"/>
    </location>
</feature>
<sequence>MYGKTWTVLALMAIFVGAAMSAPDIVEEEFDFEYADEPTTANPGPGTTEDNGSAALSGSFVTAVLLATGVIMLCKYD</sequence>
<feature type="transmembrane region" description="Helical" evidence="1">
    <location>
        <begin position="54"/>
        <end position="74"/>
    </location>
</feature>
<keyword evidence="2" id="KW-0732">Signal</keyword>
<name>A0A7R9BUR4_9CRUS</name>
<evidence type="ECO:0000313" key="4">
    <source>
        <dbReference type="Proteomes" id="UP000678499"/>
    </source>
</evidence>
<keyword evidence="4" id="KW-1185">Reference proteome</keyword>
<accession>A0A7R9BUR4</accession>
<keyword evidence="1" id="KW-0812">Transmembrane</keyword>
<proteinExistence type="predicted"/>
<evidence type="ECO:0008006" key="5">
    <source>
        <dbReference type="Google" id="ProtNLM"/>
    </source>
</evidence>
<keyword evidence="1" id="KW-1133">Transmembrane helix</keyword>
<evidence type="ECO:0000313" key="3">
    <source>
        <dbReference type="EMBL" id="CAD7281968.1"/>
    </source>
</evidence>
<dbReference type="AlphaFoldDB" id="A0A7R9BUR4"/>
<dbReference type="EMBL" id="OA885367">
    <property type="protein sequence ID" value="CAD7281968.1"/>
    <property type="molecule type" value="Genomic_DNA"/>
</dbReference>